<keyword evidence="2" id="KW-0472">Membrane</keyword>
<keyword evidence="4" id="KW-1185">Reference proteome</keyword>
<feature type="transmembrane region" description="Helical" evidence="2">
    <location>
        <begin position="170"/>
        <end position="193"/>
    </location>
</feature>
<evidence type="ECO:0000256" key="2">
    <source>
        <dbReference type="SAM" id="Phobius"/>
    </source>
</evidence>
<name>A0ABW2KB14_9ACTN</name>
<sequence>MTAPPARPPLRRRGPSRIWLAAGATLFCSAFSLPDVGRVSFEAEGVELRSVDGTRLVVGRDSARVEVPRPAGAPGNAAAAPGSPRPASAAPPADPEPRAPGPGAPTEARGRPDSTPVTPTSDRPSSGGSTAGTAPASSPRAEPSPFTAVEPVQARYEYAPAGGPAARHRFAWAVSAWLLALLAAATLALRLTIGWPRFPPRYRGRRRVRGR</sequence>
<feature type="compositionally biased region" description="Pro residues" evidence="1">
    <location>
        <begin position="92"/>
        <end position="103"/>
    </location>
</feature>
<proteinExistence type="predicted"/>
<accession>A0ABW2KB14</accession>
<feature type="compositionally biased region" description="Low complexity" evidence="1">
    <location>
        <begin position="134"/>
        <end position="145"/>
    </location>
</feature>
<gene>
    <name evidence="3" type="ORF">ACFQRF_00515</name>
</gene>
<protein>
    <submittedName>
        <fullName evidence="3">Uncharacterized protein</fullName>
    </submittedName>
</protein>
<feature type="region of interest" description="Disordered" evidence="1">
    <location>
        <begin position="59"/>
        <end position="145"/>
    </location>
</feature>
<dbReference type="Proteomes" id="UP001596540">
    <property type="component" value="Unassembled WGS sequence"/>
</dbReference>
<feature type="compositionally biased region" description="Polar residues" evidence="1">
    <location>
        <begin position="115"/>
        <end position="132"/>
    </location>
</feature>
<evidence type="ECO:0000256" key="1">
    <source>
        <dbReference type="SAM" id="MobiDB-lite"/>
    </source>
</evidence>
<evidence type="ECO:0000313" key="4">
    <source>
        <dbReference type="Proteomes" id="UP001596540"/>
    </source>
</evidence>
<comment type="caution">
    <text evidence="3">The sequence shown here is derived from an EMBL/GenBank/DDBJ whole genome shotgun (WGS) entry which is preliminary data.</text>
</comment>
<keyword evidence="2" id="KW-0812">Transmembrane</keyword>
<keyword evidence="2" id="KW-1133">Transmembrane helix</keyword>
<dbReference type="RefSeq" id="WP_379867986.1">
    <property type="nucleotide sequence ID" value="NZ_JBHTBH010000001.1"/>
</dbReference>
<dbReference type="EMBL" id="JBHTBH010000001">
    <property type="protein sequence ID" value="MFC7326207.1"/>
    <property type="molecule type" value="Genomic_DNA"/>
</dbReference>
<reference evidence="4" key="1">
    <citation type="journal article" date="2019" name="Int. J. Syst. Evol. Microbiol.">
        <title>The Global Catalogue of Microorganisms (GCM) 10K type strain sequencing project: providing services to taxonomists for standard genome sequencing and annotation.</title>
        <authorList>
            <consortium name="The Broad Institute Genomics Platform"/>
            <consortium name="The Broad Institute Genome Sequencing Center for Infectious Disease"/>
            <person name="Wu L."/>
            <person name="Ma J."/>
        </authorList>
    </citation>
    <scope>NUCLEOTIDE SEQUENCE [LARGE SCALE GENOMIC DNA]</scope>
    <source>
        <strain evidence="4">CGMCC 4.7382</strain>
    </source>
</reference>
<feature type="compositionally biased region" description="Low complexity" evidence="1">
    <location>
        <begin position="68"/>
        <end position="91"/>
    </location>
</feature>
<organism evidence="3 4">
    <name type="scientific">Marinactinospora rubrisoli</name>
    <dbReference type="NCBI Taxonomy" id="2715399"/>
    <lineage>
        <taxon>Bacteria</taxon>
        <taxon>Bacillati</taxon>
        <taxon>Actinomycetota</taxon>
        <taxon>Actinomycetes</taxon>
        <taxon>Streptosporangiales</taxon>
        <taxon>Nocardiopsidaceae</taxon>
        <taxon>Marinactinospora</taxon>
    </lineage>
</organism>
<evidence type="ECO:0000313" key="3">
    <source>
        <dbReference type="EMBL" id="MFC7326207.1"/>
    </source>
</evidence>